<dbReference type="Gene3D" id="3.20.20.80">
    <property type="entry name" value="Glycosidases"/>
    <property type="match status" value="1"/>
</dbReference>
<sequence>MKSFRVRPRTLGALLLAVLLSTLIGGGALLAPTAQAEDAATTRTVTLPATRTTYTSSAATTTNFSTATTLFGSKTMYASYLGFDKLTLASGESITGASLNLNVTSVGGSGSTDVTVVPVNNSWTAAKVTYTARPAALGAEVNTTSTAPAGKTSALKLNASKVASQITTGASFEVRNTVSAAQLNFSATGAKAPTLTVTISTSGSSSNSSTSDKTSEATDSATDNGKMVFAHYFPPYPVSIDNKASDADYYARHYLVASGENGKYASVGGLLRDRPLTRDPISGNYKLEDLKTEVRQAIDAGIDGFAVDILSLSGSNWDRTVLLMQAAEAVSSDFKIMLQVDATASAGKASAADLAAALATLSKYSSVYKVGGKVVISPFKAENKTASQWKSILDLMKSKYSISTAFFPVFLNASKMSDYASISMGFGNWGARDPLLTANGPNYAAQAHKLGKLWMQPVAVQDERPNQKLYDEAGNTETLRAGWDKAISQDADWVLLTTWNDYSEGTSFAPSDDHGYSFLDISKYYATQFKTDAKPAITSDVIYVTHRIQSYKTKPSYSGIMVQWSGNRTTPRDTVELLTFLKASTTVSVKVGSKSYSYTAPAGVSAKTFPLETGYTTVTATRSGSTVASVKTKDAVTSTVTQQDLSYHAVSSSGR</sequence>
<accession>A0ABY8PW92</accession>
<keyword evidence="4" id="KW-1185">Reference proteome</keyword>
<keyword evidence="2" id="KW-0732">Signal</keyword>
<dbReference type="Proteomes" id="UP001244136">
    <property type="component" value="Chromosome"/>
</dbReference>
<protein>
    <submittedName>
        <fullName evidence="3">Endo-1,3-alpha-glucanase family glycosylhydrolase</fullName>
    </submittedName>
</protein>
<name>A0ABY8PW92_9ACTN</name>
<proteinExistence type="predicted"/>
<gene>
    <name evidence="3" type="ORF">QH948_11310</name>
</gene>
<dbReference type="NCBIfam" id="NF033679">
    <property type="entry name" value="DNRLRE_dom"/>
    <property type="match status" value="1"/>
</dbReference>
<feature type="signal peptide" evidence="2">
    <location>
        <begin position="1"/>
        <end position="36"/>
    </location>
</feature>
<dbReference type="InterPro" id="IPR005197">
    <property type="entry name" value="Glyco_hydro_71"/>
</dbReference>
<evidence type="ECO:0000313" key="4">
    <source>
        <dbReference type="Proteomes" id="UP001244136"/>
    </source>
</evidence>
<dbReference type="RefSeq" id="WP_281144476.1">
    <property type="nucleotide sequence ID" value="NZ_CP123967.1"/>
</dbReference>
<reference evidence="3 4" key="1">
    <citation type="journal article" date="2008" name="Int. J. Syst. Evol. Microbiol.">
        <title>Tessaracoccus flavescens sp. nov., isolated from marine sediment.</title>
        <authorList>
            <person name="Lee D.W."/>
            <person name="Lee S.D."/>
        </authorList>
    </citation>
    <scope>NUCLEOTIDE SEQUENCE [LARGE SCALE GENOMIC DNA]</scope>
    <source>
        <strain evidence="3 4">T21</strain>
    </source>
</reference>
<evidence type="ECO:0000313" key="3">
    <source>
        <dbReference type="EMBL" id="WGT46715.1"/>
    </source>
</evidence>
<feature type="compositionally biased region" description="Low complexity" evidence="1">
    <location>
        <begin position="199"/>
        <end position="212"/>
    </location>
</feature>
<dbReference type="EMBL" id="CP123967">
    <property type="protein sequence ID" value="WGT46715.1"/>
    <property type="molecule type" value="Genomic_DNA"/>
</dbReference>
<evidence type="ECO:0000256" key="2">
    <source>
        <dbReference type="SAM" id="SignalP"/>
    </source>
</evidence>
<dbReference type="Pfam" id="PF03659">
    <property type="entry name" value="Glyco_hydro_71"/>
    <property type="match status" value="1"/>
</dbReference>
<organism evidence="3 4">
    <name type="scientific">Tessaracoccus lacteus</name>
    <dbReference type="NCBI Taxonomy" id="3041766"/>
    <lineage>
        <taxon>Bacteria</taxon>
        <taxon>Bacillati</taxon>
        <taxon>Actinomycetota</taxon>
        <taxon>Actinomycetes</taxon>
        <taxon>Propionibacteriales</taxon>
        <taxon>Propionibacteriaceae</taxon>
        <taxon>Tessaracoccus</taxon>
    </lineage>
</organism>
<feature type="chain" id="PRO_5045190511" evidence="2">
    <location>
        <begin position="37"/>
        <end position="655"/>
    </location>
</feature>
<evidence type="ECO:0000256" key="1">
    <source>
        <dbReference type="SAM" id="MobiDB-lite"/>
    </source>
</evidence>
<feature type="region of interest" description="Disordered" evidence="1">
    <location>
        <begin position="199"/>
        <end position="220"/>
    </location>
</feature>
<dbReference type="CDD" id="cd11577">
    <property type="entry name" value="GH71"/>
    <property type="match status" value="1"/>
</dbReference>